<protein>
    <recommendedName>
        <fullName evidence="2">Co-chaperone DjlA N-terminal domain-containing protein</fullName>
    </recommendedName>
</protein>
<dbReference type="EMBL" id="BARS01018862">
    <property type="protein sequence ID" value="GAF86079.1"/>
    <property type="molecule type" value="Genomic_DNA"/>
</dbReference>
<dbReference type="InterPro" id="IPR029024">
    <property type="entry name" value="TerB-like"/>
</dbReference>
<dbReference type="AlphaFoldDB" id="X0SYP2"/>
<organism evidence="1">
    <name type="scientific">marine sediment metagenome</name>
    <dbReference type="NCBI Taxonomy" id="412755"/>
    <lineage>
        <taxon>unclassified sequences</taxon>
        <taxon>metagenomes</taxon>
        <taxon>ecological metagenomes</taxon>
    </lineage>
</organism>
<name>X0SYP2_9ZZZZ</name>
<gene>
    <name evidence="1" type="ORF">S01H1_30634</name>
</gene>
<reference evidence="1" key="1">
    <citation type="journal article" date="2014" name="Front. Microbiol.">
        <title>High frequency of phylogenetically diverse reductive dehalogenase-homologous genes in deep subseafloor sedimentary metagenomes.</title>
        <authorList>
            <person name="Kawai M."/>
            <person name="Futagami T."/>
            <person name="Toyoda A."/>
            <person name="Takaki Y."/>
            <person name="Nishi S."/>
            <person name="Hori S."/>
            <person name="Arai W."/>
            <person name="Tsubouchi T."/>
            <person name="Morono Y."/>
            <person name="Uchiyama I."/>
            <person name="Ito T."/>
            <person name="Fujiyama A."/>
            <person name="Inagaki F."/>
            <person name="Takami H."/>
        </authorList>
    </citation>
    <scope>NUCLEOTIDE SEQUENCE</scope>
    <source>
        <strain evidence="1">Expedition CK06-06</strain>
    </source>
</reference>
<feature type="non-terminal residue" evidence="1">
    <location>
        <position position="215"/>
    </location>
</feature>
<dbReference type="Gene3D" id="1.10.3680.10">
    <property type="entry name" value="TerB-like"/>
    <property type="match status" value="1"/>
</dbReference>
<sequence length="215" mass="25501">MGESILNALMHLFAIVAMVNRKGVSQKGKTIVKVFLNRYLNEQLTIEYLKLFDNYQDFYKREGTQENQEDQQNNQSLISFQTTNVCRQISIELRRNERIIVLLQLMEFVNEDEIITQQEKDFINTVARTFNISSLEFTDIQAFILGEGIEKINRENLLTIDNRITEWSDNIAWFMTKTKQSHQKEKHLFRENLYGKIEVLFIRSINSYVYKYYGG</sequence>
<evidence type="ECO:0000313" key="1">
    <source>
        <dbReference type="EMBL" id="GAF86079.1"/>
    </source>
</evidence>
<accession>X0SYP2</accession>
<dbReference type="SUPFAM" id="SSF158682">
    <property type="entry name" value="TerB-like"/>
    <property type="match status" value="1"/>
</dbReference>
<comment type="caution">
    <text evidence="1">The sequence shown here is derived from an EMBL/GenBank/DDBJ whole genome shotgun (WGS) entry which is preliminary data.</text>
</comment>
<evidence type="ECO:0008006" key="2">
    <source>
        <dbReference type="Google" id="ProtNLM"/>
    </source>
</evidence>
<proteinExistence type="predicted"/>